<evidence type="ECO:0000313" key="2">
    <source>
        <dbReference type="Proteomes" id="UP000217895"/>
    </source>
</evidence>
<dbReference type="Gene3D" id="3.40.50.300">
    <property type="entry name" value="P-loop containing nucleotide triphosphate hydrolases"/>
    <property type="match status" value="1"/>
</dbReference>
<organism evidence="1 2">
    <name type="scientific">Leptolyngbya boryana NIES-2135</name>
    <dbReference type="NCBI Taxonomy" id="1973484"/>
    <lineage>
        <taxon>Bacteria</taxon>
        <taxon>Bacillati</taxon>
        <taxon>Cyanobacteriota</taxon>
        <taxon>Cyanophyceae</taxon>
        <taxon>Leptolyngbyales</taxon>
        <taxon>Leptolyngbyaceae</taxon>
        <taxon>Leptolyngbya group</taxon>
        <taxon>Leptolyngbya</taxon>
    </lineage>
</organism>
<accession>A0A1Z4JGL1</accession>
<name>A0A1Z4JGL1_LEPBY</name>
<dbReference type="AlphaFoldDB" id="A0A1Z4JGL1"/>
<dbReference type="Gene3D" id="3.30.420.240">
    <property type="match status" value="1"/>
</dbReference>
<dbReference type="Proteomes" id="UP000217895">
    <property type="component" value="Chromosome"/>
</dbReference>
<evidence type="ECO:0000313" key="1">
    <source>
        <dbReference type="EMBL" id="BAY55813.1"/>
    </source>
</evidence>
<dbReference type="EMBL" id="AP018203">
    <property type="protein sequence ID" value="BAY55813.1"/>
    <property type="molecule type" value="Genomic_DNA"/>
</dbReference>
<protein>
    <submittedName>
        <fullName evidence="1">Bacteriophage terminase large subunit TerL</fullName>
    </submittedName>
</protein>
<gene>
    <name evidence="1" type="ORF">NIES2135_26370</name>
</gene>
<proteinExistence type="predicted"/>
<reference evidence="1 2" key="1">
    <citation type="submission" date="2017-06" db="EMBL/GenBank/DDBJ databases">
        <title>Genome sequencing of cyanobaciteial culture collection at National Institute for Environmental Studies (NIES).</title>
        <authorList>
            <person name="Hirose Y."/>
            <person name="Shimura Y."/>
            <person name="Fujisawa T."/>
            <person name="Nakamura Y."/>
            <person name="Kawachi M."/>
        </authorList>
    </citation>
    <scope>NUCLEOTIDE SEQUENCE [LARGE SCALE GENOMIC DNA]</scope>
    <source>
        <strain evidence="1 2">NIES-2135</strain>
    </source>
</reference>
<sequence>MATAKSIKEQWESAIAQINEERSVNALIWNAIADCEILQTDCIERRKQLLKQTEADPAQVQIILAQCARDPAQWVRDWVWTYDPRRSPAVIPMDLFSKQAEYLHWRLERRRNKEHGLIEKSRDMGLTWLNCCAQLHSWLFETGFKGTVGSRKEMLVDRIGDPDSIFEKIRFIIRYLPDWMRPQDYSDGSLKLINRDRRSSITGEAGDNMGRGGRSSVYDVDEAAFIERAERVDAAISQNTEVVFYTSTPNGPGNPFAQKRLSGKIEVFTFHWRDDPRKDDQWYQKQLATLDPVIVAQEIDIDYNASIEGVTIPHKWVLAAIGLDLPTNGEKAAGLDIADEGKDSNVLIARHGPVVTDIDSWGEGNTTQTAFKAIELGQKLGITHLNYDAIGVGAGVGGTLSSSDRLPFTIQAINGGASVSDTVWAEFDNRKSEEIFRNLRAEIWWLLRRRFEKTYEHVNGLATYPLDELISIPNHPALIAQLSQPLRKYNSAGKILIESKEDMAKRGIKSPDYADALVYAFAPFQSAAWWGAI</sequence>
<dbReference type="InterPro" id="IPR027417">
    <property type="entry name" value="P-loop_NTPase"/>
</dbReference>
<keyword evidence="2" id="KW-1185">Reference proteome</keyword>